<keyword evidence="3" id="KW-1185">Reference proteome</keyword>
<reference evidence="2" key="1">
    <citation type="journal article" date="2021" name="Open Biol.">
        <title>Shared evolutionary footprints suggest mitochondrial oxidative damage underlies multiple complex I losses in fungi.</title>
        <authorList>
            <person name="Schikora-Tamarit M.A."/>
            <person name="Marcet-Houben M."/>
            <person name="Nosek J."/>
            <person name="Gabaldon T."/>
        </authorList>
    </citation>
    <scope>NUCLEOTIDE SEQUENCE</scope>
    <source>
        <strain evidence="2">CBS2887</strain>
    </source>
</reference>
<dbReference type="Proteomes" id="UP000774326">
    <property type="component" value="Unassembled WGS sequence"/>
</dbReference>
<evidence type="ECO:0000313" key="2">
    <source>
        <dbReference type="EMBL" id="KAH3686043.1"/>
    </source>
</evidence>
<name>A0A9P8TNF0_WICPI</name>
<feature type="region of interest" description="Disordered" evidence="1">
    <location>
        <begin position="20"/>
        <end position="76"/>
    </location>
</feature>
<sequence length="484" mass="54309">MQDPTNYGKVPIIRSMVLQAEEESPHDNRDLLKLYDQLSSSSSSASEEEYKSDTSSNYDEPIALEEPNPVLRTDTGQGTVISTESQNSRSPDAHLVPLIISETRDNLVHNILSARLRKKNGLHPVGSVSGVKANTTKPLARSPTQRIQAPVIRSYKVLLQNQDDPDEDADSAYDDILQYYEDDDANVDAQAEVRLSNAHTDFLSSLEKEIRPLTPKRHSAQYFNIALQMICEDLSMEDLNNQHGTQVYDTLSISTVSRLSSKDSMNLDQNNLVFINREDIGCVTVSTELSSVGNLAETERERTNGNKGFFQRIMSTTTTNSVQSGETASSTKSNKSSFISKMLQLSKTLRSSKSSKDNLSVVPNLSQFQDLQHAVRTSCYSDDFKTLNSHRYSHLSITTHTPPPSLPAPTIKSYYDSRYSSAKEDTKLGRENSLTLHDELDECLVALANHVSDDKRYSHKDEKSRALFEVYSKDFNESSQYRYF</sequence>
<feature type="compositionally biased region" description="Basic and acidic residues" evidence="1">
    <location>
        <begin position="23"/>
        <end position="33"/>
    </location>
</feature>
<reference evidence="2" key="2">
    <citation type="submission" date="2021-01" db="EMBL/GenBank/DDBJ databases">
        <authorList>
            <person name="Schikora-Tamarit M.A."/>
        </authorList>
    </citation>
    <scope>NUCLEOTIDE SEQUENCE</scope>
    <source>
        <strain evidence="2">CBS2887</strain>
    </source>
</reference>
<gene>
    <name evidence="2" type="ORF">WICPIJ_002962</name>
</gene>
<comment type="caution">
    <text evidence="2">The sequence shown here is derived from an EMBL/GenBank/DDBJ whole genome shotgun (WGS) entry which is preliminary data.</text>
</comment>
<evidence type="ECO:0000313" key="3">
    <source>
        <dbReference type="Proteomes" id="UP000774326"/>
    </source>
</evidence>
<organism evidence="2 3">
    <name type="scientific">Wickerhamomyces pijperi</name>
    <name type="common">Yeast</name>
    <name type="synonym">Pichia pijperi</name>
    <dbReference type="NCBI Taxonomy" id="599730"/>
    <lineage>
        <taxon>Eukaryota</taxon>
        <taxon>Fungi</taxon>
        <taxon>Dikarya</taxon>
        <taxon>Ascomycota</taxon>
        <taxon>Saccharomycotina</taxon>
        <taxon>Saccharomycetes</taxon>
        <taxon>Phaffomycetales</taxon>
        <taxon>Wickerhamomycetaceae</taxon>
        <taxon>Wickerhamomyces</taxon>
    </lineage>
</organism>
<evidence type="ECO:0000256" key="1">
    <source>
        <dbReference type="SAM" id="MobiDB-lite"/>
    </source>
</evidence>
<dbReference type="AlphaFoldDB" id="A0A9P8TNF0"/>
<protein>
    <submittedName>
        <fullName evidence="2">Uncharacterized protein</fullName>
    </submittedName>
</protein>
<accession>A0A9P8TNF0</accession>
<dbReference type="EMBL" id="JAEUBG010001678">
    <property type="protein sequence ID" value="KAH3686043.1"/>
    <property type="molecule type" value="Genomic_DNA"/>
</dbReference>
<proteinExistence type="predicted"/>